<dbReference type="GO" id="GO:0003714">
    <property type="term" value="F:transcription corepressor activity"/>
    <property type="evidence" value="ECO:0007669"/>
    <property type="project" value="InterPro"/>
</dbReference>
<dbReference type="STRING" id="1806994.A0A507CBG8"/>
<dbReference type="GO" id="GO:0006357">
    <property type="term" value="P:regulation of transcription by RNA polymerase II"/>
    <property type="evidence" value="ECO:0007669"/>
    <property type="project" value="TreeGrafter"/>
</dbReference>
<dbReference type="EMBL" id="QEAO01000003">
    <property type="protein sequence ID" value="TPX36962.1"/>
    <property type="molecule type" value="Genomic_DNA"/>
</dbReference>
<dbReference type="PANTHER" id="PTHR38406:SF1">
    <property type="entry name" value="TRANSCRIPTIONAL REPRESSOR OPI1"/>
    <property type="match status" value="1"/>
</dbReference>
<keyword evidence="3" id="KW-1185">Reference proteome</keyword>
<organism evidence="2 3">
    <name type="scientific">Synchytrium microbalum</name>
    <dbReference type="NCBI Taxonomy" id="1806994"/>
    <lineage>
        <taxon>Eukaryota</taxon>
        <taxon>Fungi</taxon>
        <taxon>Fungi incertae sedis</taxon>
        <taxon>Chytridiomycota</taxon>
        <taxon>Chytridiomycota incertae sedis</taxon>
        <taxon>Chytridiomycetes</taxon>
        <taxon>Synchytriales</taxon>
        <taxon>Synchytriaceae</taxon>
        <taxon>Synchytrium</taxon>
    </lineage>
</organism>
<evidence type="ECO:0000313" key="2">
    <source>
        <dbReference type="EMBL" id="TPX36962.1"/>
    </source>
</evidence>
<dbReference type="GeneID" id="42002230"/>
<dbReference type="GO" id="GO:0005634">
    <property type="term" value="C:nucleus"/>
    <property type="evidence" value="ECO:0007669"/>
    <property type="project" value="TreeGrafter"/>
</dbReference>
<evidence type="ECO:0000256" key="1">
    <source>
        <dbReference type="SAM" id="MobiDB-lite"/>
    </source>
</evidence>
<dbReference type="RefSeq" id="XP_031027033.1">
    <property type="nucleotide sequence ID" value="XM_031166933.1"/>
</dbReference>
<evidence type="ECO:0000313" key="3">
    <source>
        <dbReference type="Proteomes" id="UP000319731"/>
    </source>
</evidence>
<proteinExistence type="predicted"/>
<dbReference type="GO" id="GO:0030968">
    <property type="term" value="P:endoplasmic reticulum unfolded protein response"/>
    <property type="evidence" value="ECO:0007669"/>
    <property type="project" value="TreeGrafter"/>
</dbReference>
<dbReference type="AlphaFoldDB" id="A0A507CBG8"/>
<name>A0A507CBG8_9FUNG</name>
<sequence>MFSIGATPIMPVTSSSISYTAQMAPAVLSSPVDVSQHVGTNHKIAVSDLCNGYDPNDVLVAEALAGLRNGGMTGNSLSAEQSPHASISSASSPIIHQEHFMQRVTNIPIVNKSINQIGAVYEAGKNTSRIVRYSAETVETGVKSISGPILDKLEPALAPLDRFACNQLDKLERAVPSVFSPVPGGSPVMESASIDPSLSGDAVDRMMAIDSSRPPQIPFPTIPQSPHLVRASAMGSSPGYPLPPVSPGGFGVNGTMSSRGDMLMDHKPRSAWQTALGGMSSIVLTDETMRALKYCLQWLQYATSHIERQIAILRDYLARAGSQVVGMIAGSSSQLTPPLSPSNELAMTTGNDLMAVVVGIKREIVDTLRKVVDVIGRYAAAYLPGDARTSVRGFILNLPTRWATLNGSEASSGNNTSTNAASAEAHKVLTLAGESSNMLKSVMHIFAQTVDGAERLMGRVVGVGSWGAVPSPVSNPAVYSSVPCILPAANGNSSINNSNEHPLNEVVVNGVIASKDDDMEEDDEENYDDPSGMEVDS</sequence>
<comment type="caution">
    <text evidence="2">The sequence shown here is derived from an EMBL/GenBank/DDBJ whole genome shotgun (WGS) entry which is preliminary data.</text>
</comment>
<dbReference type="Proteomes" id="UP000319731">
    <property type="component" value="Unassembled WGS sequence"/>
</dbReference>
<dbReference type="GO" id="GO:0005783">
    <property type="term" value="C:endoplasmic reticulum"/>
    <property type="evidence" value="ECO:0007669"/>
    <property type="project" value="TreeGrafter"/>
</dbReference>
<evidence type="ECO:0008006" key="4">
    <source>
        <dbReference type="Google" id="ProtNLM"/>
    </source>
</evidence>
<dbReference type="Pfam" id="PF08618">
    <property type="entry name" value="Opi1"/>
    <property type="match status" value="2"/>
</dbReference>
<gene>
    <name evidence="2" type="ORF">SmJEL517_g01005</name>
</gene>
<accession>A0A507CBG8</accession>
<feature type="region of interest" description="Disordered" evidence="1">
    <location>
        <begin position="512"/>
        <end position="537"/>
    </location>
</feature>
<feature type="compositionally biased region" description="Acidic residues" evidence="1">
    <location>
        <begin position="517"/>
        <end position="528"/>
    </location>
</feature>
<reference evidence="2 3" key="1">
    <citation type="journal article" date="2019" name="Sci. Rep.">
        <title>Comparative genomics of chytrid fungi reveal insights into the obligate biotrophic and pathogenic lifestyle of Synchytrium endobioticum.</title>
        <authorList>
            <person name="van de Vossenberg B.T.L.H."/>
            <person name="Warris S."/>
            <person name="Nguyen H.D.T."/>
            <person name="van Gent-Pelzer M.P.E."/>
            <person name="Joly D.L."/>
            <person name="van de Geest H.C."/>
            <person name="Bonants P.J.M."/>
            <person name="Smith D.S."/>
            <person name="Levesque C.A."/>
            <person name="van der Lee T.A.J."/>
        </authorList>
    </citation>
    <scope>NUCLEOTIDE SEQUENCE [LARGE SCALE GENOMIC DNA]</scope>
    <source>
        <strain evidence="2 3">JEL517</strain>
    </source>
</reference>
<dbReference type="OrthoDB" id="2441642at2759"/>
<dbReference type="GO" id="GO:0008654">
    <property type="term" value="P:phospholipid biosynthetic process"/>
    <property type="evidence" value="ECO:0007669"/>
    <property type="project" value="TreeGrafter"/>
</dbReference>
<protein>
    <recommendedName>
        <fullName evidence="4">Transcription factor Opi1</fullName>
    </recommendedName>
</protein>
<dbReference type="InterPro" id="IPR013927">
    <property type="entry name" value="TF_Opi1_Ccg-8"/>
</dbReference>
<dbReference type="PANTHER" id="PTHR38406">
    <property type="entry name" value="TRANSCRIPTIONAL REPRESSOR OPI1"/>
    <property type="match status" value="1"/>
</dbReference>